<feature type="compositionally biased region" description="Basic residues" evidence="4">
    <location>
        <begin position="1"/>
        <end position="58"/>
    </location>
</feature>
<gene>
    <name evidence="7" type="ORF">ET471_02080</name>
</gene>
<dbReference type="GO" id="GO:0009026">
    <property type="term" value="F:tagaturonate reductase activity"/>
    <property type="evidence" value="ECO:0007669"/>
    <property type="project" value="UniProtKB-EC"/>
</dbReference>
<feature type="compositionally biased region" description="Basic and acidic residues" evidence="4">
    <location>
        <begin position="63"/>
        <end position="73"/>
    </location>
</feature>
<dbReference type="InterPro" id="IPR008927">
    <property type="entry name" value="6-PGluconate_DH-like_C_sf"/>
</dbReference>
<organism evidence="7 8">
    <name type="scientific">Xylanimonas protaetiae</name>
    <dbReference type="NCBI Taxonomy" id="2509457"/>
    <lineage>
        <taxon>Bacteria</taxon>
        <taxon>Bacillati</taxon>
        <taxon>Actinomycetota</taxon>
        <taxon>Actinomycetes</taxon>
        <taxon>Micrococcales</taxon>
        <taxon>Promicromonosporaceae</taxon>
        <taxon>Xylanimonas</taxon>
    </lineage>
</organism>
<dbReference type="SUPFAM" id="SSF48179">
    <property type="entry name" value="6-phosphogluconate dehydrogenase C-terminal domain-like"/>
    <property type="match status" value="1"/>
</dbReference>
<dbReference type="EMBL" id="CP035493">
    <property type="protein sequence ID" value="QAY68979.1"/>
    <property type="molecule type" value="Genomic_DNA"/>
</dbReference>
<dbReference type="GO" id="GO:0005829">
    <property type="term" value="C:cytosol"/>
    <property type="evidence" value="ECO:0007669"/>
    <property type="project" value="TreeGrafter"/>
</dbReference>
<keyword evidence="2" id="KW-0520">NAD</keyword>
<dbReference type="Gene3D" id="3.40.50.720">
    <property type="entry name" value="NAD(P)-binding Rossmann-like Domain"/>
    <property type="match status" value="1"/>
</dbReference>
<evidence type="ECO:0000313" key="8">
    <source>
        <dbReference type="Proteomes" id="UP000292118"/>
    </source>
</evidence>
<keyword evidence="1 7" id="KW-0560">Oxidoreductase</keyword>
<dbReference type="Pfam" id="PF08125">
    <property type="entry name" value="Mannitol_dh_C"/>
    <property type="match status" value="1"/>
</dbReference>
<accession>A0A4P6F443</accession>
<dbReference type="Pfam" id="PF01232">
    <property type="entry name" value="Mannitol_dh"/>
    <property type="match status" value="1"/>
</dbReference>
<reference evidence="7 8" key="1">
    <citation type="submission" date="2019-01" db="EMBL/GenBank/DDBJ databases">
        <title>Genome sequencing of strain FW10M-9.</title>
        <authorList>
            <person name="Heo J."/>
            <person name="Kim S.-J."/>
            <person name="Kim J.-S."/>
            <person name="Hong S.-B."/>
            <person name="Kwon S.-W."/>
        </authorList>
    </citation>
    <scope>NUCLEOTIDE SEQUENCE [LARGE SCALE GENOMIC DNA]</scope>
    <source>
        <strain evidence="7 8">FW10M-9</strain>
    </source>
</reference>
<protein>
    <submittedName>
        <fullName evidence="7">Tagaturonate reductase</fullName>
        <ecNumber evidence="7">1.1.1.58</ecNumber>
    </submittedName>
</protein>
<dbReference type="KEGG" id="xya:ET471_02080"/>
<dbReference type="AlphaFoldDB" id="A0A4P6F443"/>
<dbReference type="SUPFAM" id="SSF51735">
    <property type="entry name" value="NAD(P)-binding Rossmann-fold domains"/>
    <property type="match status" value="1"/>
</dbReference>
<sequence length="584" mass="63162">MPAHRRRDGPARRRRARRGGGARQRPRPGPRRRRPRGRRRGRRRRPARAGRPARRRRGVVGPRPDRPRPDRPRPLTHPPPPKDLALLDLDAATAPAPPRPTTILQFGGGNFLRAFVDLMVHEANVRGVMDAGIAVVRATPGTGGAFDRLRAQDGRFHVLLEGMRDGEPVRELTRVDSVTHVVSAHDEFDTYRALYLSPELTTVVSNTTEAGIAWVEGDDLTARPPASFPAKVTALLLDRFQHFDGAPDKGLHVVCCELVEDNATALREHVLRHAAANDLPAAFVAWVETACAFHDTLVDRIVPGFPRAEIDAIQAETGYRDELATKGELYGLWAIATGEPGGRGEAIRDLLPLDRAGQPVEFVTDIRPVRLTKVRILNGLHTAMAQVGLLAGRETVGEAAANLTIASYLGHLLHGEVLPSLPAYEESDEAAEALAELADRITERFTSPFLHHRLADIALNSVSKWQARNLPVALDAWAAGREASLTVLAFAALAVLYGGQGFDADRVAASGFAPRDDAALVALVRDTFPGPDGDVEGWLRTVIDAAGFFPPDDGALAARLAAEAAAHARVILTEGITVALKAVS</sequence>
<name>A0A4P6F443_9MICO</name>
<evidence type="ECO:0000259" key="5">
    <source>
        <dbReference type="Pfam" id="PF01232"/>
    </source>
</evidence>
<dbReference type="InterPro" id="IPR036291">
    <property type="entry name" value="NAD(P)-bd_dom_sf"/>
</dbReference>
<comment type="catalytic activity">
    <reaction evidence="3">
        <text>D-mannitol 1-phosphate + NAD(+) = beta-D-fructose 6-phosphate + NADH + H(+)</text>
        <dbReference type="Rhea" id="RHEA:19661"/>
        <dbReference type="ChEBI" id="CHEBI:15378"/>
        <dbReference type="ChEBI" id="CHEBI:57540"/>
        <dbReference type="ChEBI" id="CHEBI:57634"/>
        <dbReference type="ChEBI" id="CHEBI:57945"/>
        <dbReference type="ChEBI" id="CHEBI:61381"/>
        <dbReference type="EC" id="1.1.1.17"/>
    </reaction>
</comment>
<proteinExistence type="predicted"/>
<evidence type="ECO:0000256" key="3">
    <source>
        <dbReference type="ARBA" id="ARBA00048615"/>
    </source>
</evidence>
<dbReference type="Proteomes" id="UP000292118">
    <property type="component" value="Chromosome"/>
</dbReference>
<dbReference type="NCBIfam" id="NF002969">
    <property type="entry name" value="PRK03643.1"/>
    <property type="match status" value="1"/>
</dbReference>
<evidence type="ECO:0000259" key="6">
    <source>
        <dbReference type="Pfam" id="PF08125"/>
    </source>
</evidence>
<evidence type="ECO:0000256" key="2">
    <source>
        <dbReference type="ARBA" id="ARBA00023027"/>
    </source>
</evidence>
<dbReference type="InterPro" id="IPR013131">
    <property type="entry name" value="Mannitol_DH_N"/>
</dbReference>
<dbReference type="PANTHER" id="PTHR30524:SF0">
    <property type="entry name" value="ALTRONATE OXIDOREDUCTASE-RELATED"/>
    <property type="match status" value="1"/>
</dbReference>
<evidence type="ECO:0000313" key="7">
    <source>
        <dbReference type="EMBL" id="QAY68979.1"/>
    </source>
</evidence>
<dbReference type="Gene3D" id="1.10.1040.10">
    <property type="entry name" value="N-(1-d-carboxylethyl)-l-norvaline Dehydrogenase, domain 2"/>
    <property type="match status" value="1"/>
</dbReference>
<keyword evidence="8" id="KW-1185">Reference proteome</keyword>
<feature type="region of interest" description="Disordered" evidence="4">
    <location>
        <begin position="1"/>
        <end position="85"/>
    </location>
</feature>
<dbReference type="InterPro" id="IPR013118">
    <property type="entry name" value="Mannitol_DH_C"/>
</dbReference>
<dbReference type="OrthoDB" id="271711at2"/>
<dbReference type="GO" id="GO:0008926">
    <property type="term" value="F:mannitol-1-phosphate 5-dehydrogenase activity"/>
    <property type="evidence" value="ECO:0007669"/>
    <property type="project" value="UniProtKB-EC"/>
</dbReference>
<evidence type="ECO:0000256" key="4">
    <source>
        <dbReference type="SAM" id="MobiDB-lite"/>
    </source>
</evidence>
<feature type="domain" description="Mannitol dehydrogenase N-terminal" evidence="5">
    <location>
        <begin position="102"/>
        <end position="337"/>
    </location>
</feature>
<dbReference type="EC" id="1.1.1.58" evidence="7"/>
<evidence type="ECO:0000256" key="1">
    <source>
        <dbReference type="ARBA" id="ARBA00023002"/>
    </source>
</evidence>
<dbReference type="PANTHER" id="PTHR30524">
    <property type="entry name" value="MANNITOL-1-PHOSPHATE 5-DEHYDROGENASE"/>
    <property type="match status" value="1"/>
</dbReference>
<dbReference type="GO" id="GO:0019592">
    <property type="term" value="P:mannitol catabolic process"/>
    <property type="evidence" value="ECO:0007669"/>
    <property type="project" value="TreeGrafter"/>
</dbReference>
<dbReference type="InterPro" id="IPR013328">
    <property type="entry name" value="6PGD_dom2"/>
</dbReference>
<feature type="domain" description="Mannitol dehydrogenase C-terminal" evidence="6">
    <location>
        <begin position="365"/>
        <end position="494"/>
    </location>
</feature>